<comment type="subcellular location">
    <subcellularLocation>
        <location evidence="1">Nucleus</location>
    </subcellularLocation>
</comment>
<evidence type="ECO:0000256" key="5">
    <source>
        <dbReference type="ARBA" id="ARBA00022833"/>
    </source>
</evidence>
<accession>A0AA39C4Z7</accession>
<feature type="compositionally biased region" description="Low complexity" evidence="10">
    <location>
        <begin position="1300"/>
        <end position="1315"/>
    </location>
</feature>
<dbReference type="GO" id="GO:0071039">
    <property type="term" value="P:nuclear polyadenylation-dependent CUT catabolic process"/>
    <property type="evidence" value="ECO:0007669"/>
    <property type="project" value="TreeGrafter"/>
</dbReference>
<feature type="compositionally biased region" description="Polar residues" evidence="10">
    <location>
        <begin position="523"/>
        <end position="534"/>
    </location>
</feature>
<evidence type="ECO:0000313" key="13">
    <source>
        <dbReference type="Proteomes" id="UP001168990"/>
    </source>
</evidence>
<dbReference type="InterPro" id="IPR051644">
    <property type="entry name" value="TRAMP_AT-DNA-binding"/>
</dbReference>
<sequence>MDHRDIDGGPGYDADLESRLYAEIHYSNDTYPDQLPSNASPGNNNHNGHGYPSNNPIPNIMNQYPSMSSRYRFNSNAHPKPHPNSWGLNSRPNCEPHNSAMYSRNYQEPGISSNYNHSSHQQSSLNYSRNNEMYSKKPRPLMDNFAYSYPSLPHQYDYTNDRMSYPQLANDYENPPIRNRIASRSSVPPAPHRRNNNIDVGNHKQLNHNSSRRAQTQKTVGHKKNSSPAKKKIGRNKASNSNKITNSHRENAITATNSKITFDNSIEDIRPPGTDETTSKYDVTAKSNQPQEINPSVSCNSVDIPSDSDESIFEVPVPPKPKPLIIDLKDSDEASNSDDDEEQSPVVMSEKSQSLQQQQEQPLSSLLLSTNDKDTNSSSTIIQTVISSSESTQELPDTNMISPTINTNTEELSNDIDTISNNIIINCTQVATGVTTLADIKRIRESTNAPPTTDGLSDDSMTESEAMKWGQIEGQMGGNNGDKSTDSEWNQLPRNSENNIDKTTNAQSTLKSVEIVARVIDETPSSGTRSTSINAKRKRSQRSESGSEINNELNNSEKNVDRNRTKKPAKEKSFEESLHEPRPKKLELFYNEPRPGIIMLDVHKIQSRMPSDPNRWAILDADKGYTVNMRDRKKKCSLCHREGHLRDKCPNHRQVPTCHMCGEVGHFEPRCPHSMCLTCGTKFSSYRKTCENCRNTKCSMCKSVGHTNDTCPDLWRRYHQTTTGTSVIVPTNPSNILKSPNQLSCCNCSKIGHHSSNCKKYRWSQHFISPRFVTSYTKGPCYISDDATNEDGDGDTTIDSLNETINSAIEETVETSTKVQLFYEYSNVPPDEMRTWPSQTIKLSGYTPRHHIKKWKNEFIEPTFLRTQFPPAVNCQFGIQIDQLPGLDKYNLILKAASHECLVCLKKLMIQWLDRRETDDQLVMNNSDSLPWTKADLLEFLSKQLCQFCGSITARDIKRAVHILPTGSDIYKSLPEVEKERFIMTLHRTKREAVAFSYNHGLVSTAKSILSEFKIFMKQLAFLPIADNHPVPPDIYMSAVWFCFELFSPCLSTPILRSICKYDKRQKNKKKKRKNNSNQNEEPQTRSELLPEIFDEHEVIALFTEIKRAPKINPDPVAEVNTSAPVCSSKSDTTESMIDDVIQDIDNGSNNVTFLNEQMLSEPTAQTQSDPTKQKTDEKETAKVAVPKNTKMAAEKPKVKQKKGKHVPIKISKVLPKPRAKNLTNKSEILNYVYNASIHAHQNDLKSLIPRIDHMIDRAKLGLVVEEEIMGLWRRSRAVQKMSKGKVTIKTKLRQKKSLNPNPRKTPNNKKGSNS</sequence>
<dbReference type="InterPro" id="IPR036875">
    <property type="entry name" value="Znf_CCHC_sf"/>
</dbReference>
<feature type="compositionally biased region" description="Low complexity" evidence="10">
    <location>
        <begin position="352"/>
        <end position="362"/>
    </location>
</feature>
<keyword evidence="3" id="KW-0677">Repeat</keyword>
<feature type="region of interest" description="Disordered" evidence="10">
    <location>
        <begin position="472"/>
        <end position="506"/>
    </location>
</feature>
<dbReference type="SUPFAM" id="SSF57756">
    <property type="entry name" value="Retrovirus zinc finger-like domains"/>
    <property type="match status" value="1"/>
</dbReference>
<feature type="compositionally biased region" description="Basic residues" evidence="10">
    <location>
        <begin position="220"/>
        <end position="235"/>
    </location>
</feature>
<evidence type="ECO:0000256" key="10">
    <source>
        <dbReference type="SAM" id="MobiDB-lite"/>
    </source>
</evidence>
<feature type="compositionally biased region" description="Polar residues" evidence="10">
    <location>
        <begin position="487"/>
        <end position="506"/>
    </location>
</feature>
<dbReference type="GO" id="GO:0071036">
    <property type="term" value="P:nuclear polyadenylation-dependent snoRNA catabolic process"/>
    <property type="evidence" value="ECO:0007669"/>
    <property type="project" value="TreeGrafter"/>
</dbReference>
<keyword evidence="13" id="KW-1185">Reference proteome</keyword>
<feature type="compositionally biased region" description="Polar residues" evidence="10">
    <location>
        <begin position="285"/>
        <end position="303"/>
    </location>
</feature>
<dbReference type="SMART" id="SM00343">
    <property type="entry name" value="ZnF_C2HC"/>
    <property type="match status" value="4"/>
</dbReference>
<evidence type="ECO:0000256" key="1">
    <source>
        <dbReference type="ARBA" id="ARBA00004123"/>
    </source>
</evidence>
<dbReference type="GO" id="GO:0031499">
    <property type="term" value="C:TRAMP complex"/>
    <property type="evidence" value="ECO:0007669"/>
    <property type="project" value="TreeGrafter"/>
</dbReference>
<feature type="compositionally biased region" description="Polar residues" evidence="10">
    <location>
        <begin position="543"/>
        <end position="557"/>
    </location>
</feature>
<feature type="region of interest" description="Disordered" evidence="10">
    <location>
        <begin position="167"/>
        <end position="258"/>
    </location>
</feature>
<dbReference type="Proteomes" id="UP001168990">
    <property type="component" value="Unassembled WGS sequence"/>
</dbReference>
<feature type="region of interest" description="Disordered" evidence="10">
    <location>
        <begin position="27"/>
        <end position="134"/>
    </location>
</feature>
<evidence type="ECO:0000256" key="9">
    <source>
        <dbReference type="PROSITE-ProRule" id="PRU00047"/>
    </source>
</evidence>
<proteinExistence type="predicted"/>
<dbReference type="PANTHER" id="PTHR46543:SF1">
    <property type="entry name" value="ZINC FINGER CCHC DOMAIN-CONTAINING PROTEIN 7"/>
    <property type="match status" value="1"/>
</dbReference>
<feature type="compositionally biased region" description="Polar residues" evidence="10">
    <location>
        <begin position="1161"/>
        <end position="1171"/>
    </location>
</feature>
<dbReference type="GO" id="GO:0071037">
    <property type="term" value="P:nuclear polyadenylation-dependent snRNA catabolic process"/>
    <property type="evidence" value="ECO:0007669"/>
    <property type="project" value="TreeGrafter"/>
</dbReference>
<dbReference type="PROSITE" id="PS50158">
    <property type="entry name" value="ZF_CCHC"/>
    <property type="match status" value="1"/>
</dbReference>
<reference evidence="12" key="1">
    <citation type="journal article" date="2023" name="bioRxiv">
        <title>Scaffold-level genome assemblies of two parasitoid biocontrol wasps reveal the parthenogenesis mechanism and an associated novel virus.</title>
        <authorList>
            <person name="Inwood S."/>
            <person name="Skelly J."/>
            <person name="Guhlin J."/>
            <person name="Harrop T."/>
            <person name="Goldson S."/>
            <person name="Dearden P."/>
        </authorList>
    </citation>
    <scope>NUCLEOTIDE SEQUENCE</scope>
    <source>
        <strain evidence="12">Irish</strain>
        <tissue evidence="12">Whole body</tissue>
    </source>
</reference>
<feature type="compositionally biased region" description="Basic residues" evidence="10">
    <location>
        <begin position="1283"/>
        <end position="1297"/>
    </location>
</feature>
<feature type="domain" description="CCHC-type" evidence="11">
    <location>
        <begin position="658"/>
        <end position="672"/>
    </location>
</feature>
<feature type="region of interest" description="Disordered" evidence="10">
    <location>
        <begin position="285"/>
        <end position="362"/>
    </location>
</feature>
<dbReference type="PANTHER" id="PTHR46543">
    <property type="entry name" value="ZINC FINGER CCHC DOMAIN-CONTAINING PROTEIN 7"/>
    <property type="match status" value="1"/>
</dbReference>
<feature type="compositionally biased region" description="Polar residues" evidence="10">
    <location>
        <begin position="60"/>
        <end position="77"/>
    </location>
</feature>
<comment type="caution">
    <text evidence="12">The sequence shown here is derived from an EMBL/GenBank/DDBJ whole genome shotgun (WGS) entry which is preliminary data.</text>
</comment>
<evidence type="ECO:0000256" key="4">
    <source>
        <dbReference type="ARBA" id="ARBA00022771"/>
    </source>
</evidence>
<dbReference type="GO" id="GO:0071035">
    <property type="term" value="P:nuclear polyadenylation-dependent rRNA catabolic process"/>
    <property type="evidence" value="ECO:0007669"/>
    <property type="project" value="TreeGrafter"/>
</dbReference>
<keyword evidence="6" id="KW-0539">Nucleus</keyword>
<feature type="compositionally biased region" description="Polar residues" evidence="10">
    <location>
        <begin position="207"/>
        <end position="219"/>
    </location>
</feature>
<evidence type="ECO:0000256" key="2">
    <source>
        <dbReference type="ARBA" id="ARBA00022723"/>
    </source>
</evidence>
<evidence type="ECO:0000256" key="7">
    <source>
        <dbReference type="ARBA" id="ARBA00041190"/>
    </source>
</evidence>
<name>A0AA39C4Z7_9HYME</name>
<keyword evidence="2" id="KW-0479">Metal-binding</keyword>
<dbReference type="Gene3D" id="4.10.60.10">
    <property type="entry name" value="Zinc finger, CCHC-type"/>
    <property type="match status" value="2"/>
</dbReference>
<dbReference type="GO" id="GO:0003723">
    <property type="term" value="F:RNA binding"/>
    <property type="evidence" value="ECO:0007669"/>
    <property type="project" value="TreeGrafter"/>
</dbReference>
<feature type="region of interest" description="Disordered" evidence="10">
    <location>
        <begin position="1067"/>
        <end position="1090"/>
    </location>
</feature>
<feature type="compositionally biased region" description="Basic and acidic residues" evidence="10">
    <location>
        <begin position="1172"/>
        <end position="1182"/>
    </location>
</feature>
<feature type="region of interest" description="Disordered" evidence="10">
    <location>
        <begin position="521"/>
        <end position="581"/>
    </location>
</feature>
<protein>
    <recommendedName>
        <fullName evidence="7">Zinc finger CCHC domain-containing protein 7</fullName>
    </recommendedName>
    <alternativeName>
        <fullName evidence="8">TRAMP-like complex RNA-binding factor ZCCHC7</fullName>
    </alternativeName>
</protein>
<dbReference type="GO" id="GO:0071031">
    <property type="term" value="P:nuclear mRNA surveillance of mRNA 3'-end processing"/>
    <property type="evidence" value="ECO:0007669"/>
    <property type="project" value="TreeGrafter"/>
</dbReference>
<dbReference type="EMBL" id="JAQQBS010001425">
    <property type="protein sequence ID" value="KAK0157987.1"/>
    <property type="molecule type" value="Genomic_DNA"/>
</dbReference>
<evidence type="ECO:0000256" key="8">
    <source>
        <dbReference type="ARBA" id="ARBA00043023"/>
    </source>
</evidence>
<evidence type="ECO:0000256" key="3">
    <source>
        <dbReference type="ARBA" id="ARBA00022737"/>
    </source>
</evidence>
<feature type="compositionally biased region" description="Low complexity" evidence="10">
    <location>
        <begin position="36"/>
        <end position="56"/>
    </location>
</feature>
<gene>
    <name evidence="12" type="ORF">PV328_011657</name>
</gene>
<keyword evidence="5" id="KW-0862">Zinc</keyword>
<keyword evidence="4 9" id="KW-0863">Zinc-finger</keyword>
<dbReference type="GO" id="GO:0071038">
    <property type="term" value="P:TRAMP-dependent tRNA surveillance pathway"/>
    <property type="evidence" value="ECO:0007669"/>
    <property type="project" value="TreeGrafter"/>
</dbReference>
<dbReference type="InterPro" id="IPR001878">
    <property type="entry name" value="Znf_CCHC"/>
</dbReference>
<reference evidence="12" key="2">
    <citation type="submission" date="2023-03" db="EMBL/GenBank/DDBJ databases">
        <authorList>
            <person name="Inwood S.N."/>
            <person name="Skelly J.G."/>
            <person name="Guhlin J."/>
            <person name="Harrop T.W.R."/>
            <person name="Goldson S.G."/>
            <person name="Dearden P.K."/>
        </authorList>
    </citation>
    <scope>NUCLEOTIDE SEQUENCE</scope>
    <source>
        <strain evidence="12">Irish</strain>
        <tissue evidence="12">Whole body</tissue>
    </source>
</reference>
<evidence type="ECO:0000313" key="12">
    <source>
        <dbReference type="EMBL" id="KAK0157987.1"/>
    </source>
</evidence>
<feature type="region of interest" description="Disordered" evidence="10">
    <location>
        <begin position="1161"/>
        <end position="1182"/>
    </location>
</feature>
<organism evidence="12 13">
    <name type="scientific">Microctonus aethiopoides</name>
    <dbReference type="NCBI Taxonomy" id="144406"/>
    <lineage>
        <taxon>Eukaryota</taxon>
        <taxon>Metazoa</taxon>
        <taxon>Ecdysozoa</taxon>
        <taxon>Arthropoda</taxon>
        <taxon>Hexapoda</taxon>
        <taxon>Insecta</taxon>
        <taxon>Pterygota</taxon>
        <taxon>Neoptera</taxon>
        <taxon>Endopterygota</taxon>
        <taxon>Hymenoptera</taxon>
        <taxon>Apocrita</taxon>
        <taxon>Ichneumonoidea</taxon>
        <taxon>Braconidae</taxon>
        <taxon>Euphorinae</taxon>
        <taxon>Microctonus</taxon>
    </lineage>
</organism>
<dbReference type="GO" id="GO:0008270">
    <property type="term" value="F:zinc ion binding"/>
    <property type="evidence" value="ECO:0007669"/>
    <property type="project" value="UniProtKB-KW"/>
</dbReference>
<evidence type="ECO:0000256" key="6">
    <source>
        <dbReference type="ARBA" id="ARBA00023242"/>
    </source>
</evidence>
<feature type="compositionally biased region" description="Low complexity" evidence="10">
    <location>
        <begin position="112"/>
        <end position="128"/>
    </location>
</feature>
<feature type="compositionally biased region" description="Basic and acidic residues" evidence="10">
    <location>
        <begin position="558"/>
        <end position="581"/>
    </location>
</feature>
<feature type="compositionally biased region" description="Acidic residues" evidence="10">
    <location>
        <begin position="333"/>
        <end position="343"/>
    </location>
</feature>
<evidence type="ECO:0000259" key="11">
    <source>
        <dbReference type="PROSITE" id="PS50158"/>
    </source>
</evidence>
<feature type="region of interest" description="Disordered" evidence="10">
    <location>
        <begin position="1283"/>
        <end position="1315"/>
    </location>
</feature>